<evidence type="ECO:0000259" key="5">
    <source>
        <dbReference type="Pfam" id="PF25954"/>
    </source>
</evidence>
<dbReference type="GO" id="GO:0019898">
    <property type="term" value="C:extrinsic component of membrane"/>
    <property type="evidence" value="ECO:0007669"/>
    <property type="project" value="InterPro"/>
</dbReference>
<evidence type="ECO:0000256" key="1">
    <source>
        <dbReference type="ARBA" id="ARBA00009477"/>
    </source>
</evidence>
<comment type="similarity">
    <text evidence="1">Belongs to the membrane fusion protein (MFP) (TC 8.A.1) family.</text>
</comment>
<dbReference type="NCBIfam" id="TIGR01730">
    <property type="entry name" value="RND_mfp"/>
    <property type="match status" value="1"/>
</dbReference>
<evidence type="ECO:0000313" key="6">
    <source>
        <dbReference type="EMBL" id="NOJ15407.1"/>
    </source>
</evidence>
<dbReference type="InterPro" id="IPR058625">
    <property type="entry name" value="MdtA-like_BSH"/>
</dbReference>
<name>A0A7Y4G244_VIBSP</name>
<dbReference type="PANTHER" id="PTHR30469:SF11">
    <property type="entry name" value="BLL4320 PROTEIN"/>
    <property type="match status" value="1"/>
</dbReference>
<gene>
    <name evidence="6" type="ORF">F0234_21865</name>
</gene>
<dbReference type="SUPFAM" id="SSF111369">
    <property type="entry name" value="HlyD-like secretion proteins"/>
    <property type="match status" value="1"/>
</dbReference>
<dbReference type="Pfam" id="PF25917">
    <property type="entry name" value="BSH_RND"/>
    <property type="match status" value="1"/>
</dbReference>
<evidence type="ECO:0000313" key="7">
    <source>
        <dbReference type="Proteomes" id="UP000519158"/>
    </source>
</evidence>
<feature type="domain" description="CusB-like beta-barrel" evidence="5">
    <location>
        <begin position="227"/>
        <end position="299"/>
    </location>
</feature>
<evidence type="ECO:0000259" key="4">
    <source>
        <dbReference type="Pfam" id="PF25917"/>
    </source>
</evidence>
<dbReference type="GO" id="GO:1990961">
    <property type="term" value="P:xenobiotic detoxification by transmembrane export across the plasma membrane"/>
    <property type="evidence" value="ECO:0007669"/>
    <property type="project" value="InterPro"/>
</dbReference>
<dbReference type="GO" id="GO:1990195">
    <property type="term" value="C:macrolide transmembrane transporter complex"/>
    <property type="evidence" value="ECO:0007669"/>
    <property type="project" value="InterPro"/>
</dbReference>
<evidence type="ECO:0000256" key="3">
    <source>
        <dbReference type="SAM" id="Phobius"/>
    </source>
</evidence>
<proteinExistence type="inferred from homology"/>
<dbReference type="AlphaFoldDB" id="A0A7Y4G244"/>
<dbReference type="Gene3D" id="2.40.50.100">
    <property type="match status" value="1"/>
</dbReference>
<keyword evidence="3" id="KW-0812">Transmembrane</keyword>
<accession>A0A7Y4G244</accession>
<dbReference type="RefSeq" id="WP_171330812.1">
    <property type="nucleotide sequence ID" value="NZ_CAWPOP010000018.1"/>
</dbReference>
<keyword evidence="2" id="KW-0175">Coiled coil</keyword>
<keyword evidence="3" id="KW-1133">Transmembrane helix</keyword>
<dbReference type="Pfam" id="PF25954">
    <property type="entry name" value="Beta-barrel_RND_2"/>
    <property type="match status" value="1"/>
</dbReference>
<dbReference type="GO" id="GO:1990281">
    <property type="term" value="C:efflux pump complex"/>
    <property type="evidence" value="ECO:0007669"/>
    <property type="project" value="TreeGrafter"/>
</dbReference>
<sequence length="407" mass="44933">MLYEFDLLAVSIGRMTRLKKQGEHMNKYKGVIVGSALFILLSFVFGFHYVKGEMIKEKVDNFKLPAISVTTEKVNQDTWDKSLKVIGNIHSNQSIDVTSQMSGQVKEILFTSGQQVNKGDILVKLDDALLKSNYKSQLSKVELVKVELMRNKLLLRNNSVSKNSVDKLQAQFNAEGAKLEYIATQIDYMKVKAPFSGSVGIRNIDVGDFINSSTAIVELEDKSKQYVDFSIPELYLHDVKVGQDLQFNSEATNDEVFHGTISAIEPSSDSNTHNIELRAMANQAVPLEAGMYVDATLITSESDTIVAVPSVAISYTLYGNTVFVLDTSTKKASEHSSNDASPFYEYKVVQRTVEVGPKQGGYVGVVSGLKAGDVVVTSNQHQLKNSGWVLVNNQHPLITDKSTKQSN</sequence>
<protein>
    <submittedName>
        <fullName evidence="6">Efflux RND transporter periplasmic adaptor subunit</fullName>
    </submittedName>
</protein>
<dbReference type="GO" id="GO:0030313">
    <property type="term" value="C:cell envelope"/>
    <property type="evidence" value="ECO:0007669"/>
    <property type="project" value="UniProtKB-SubCell"/>
</dbReference>
<organism evidence="6 7">
    <name type="scientific">Vibrio splendidus</name>
    <dbReference type="NCBI Taxonomy" id="29497"/>
    <lineage>
        <taxon>Bacteria</taxon>
        <taxon>Pseudomonadati</taxon>
        <taxon>Pseudomonadota</taxon>
        <taxon>Gammaproteobacteria</taxon>
        <taxon>Vibrionales</taxon>
        <taxon>Vibrionaceae</taxon>
        <taxon>Vibrio</taxon>
    </lineage>
</organism>
<dbReference type="Proteomes" id="UP000519158">
    <property type="component" value="Unassembled WGS sequence"/>
</dbReference>
<dbReference type="InterPro" id="IPR058792">
    <property type="entry name" value="Beta-barrel_RND_2"/>
</dbReference>
<feature type="domain" description="Multidrug resistance protein MdtA-like barrel-sandwich hybrid" evidence="4">
    <location>
        <begin position="95"/>
        <end position="214"/>
    </location>
</feature>
<comment type="caution">
    <text evidence="6">The sequence shown here is derived from an EMBL/GenBank/DDBJ whole genome shotgun (WGS) entry which is preliminary data.</text>
</comment>
<reference evidence="6 7" key="1">
    <citation type="submission" date="2019-09" db="EMBL/GenBank/DDBJ databases">
        <title>Draft genome sequencing and comparative genomics of hatchery-associated Vibrios.</title>
        <authorList>
            <person name="Kehlet-Delgado H."/>
            <person name="Mueller R.S."/>
        </authorList>
    </citation>
    <scope>NUCLEOTIDE SEQUENCE [LARGE SCALE GENOMIC DNA]</scope>
    <source>
        <strain evidence="6 7">99-70-13A3</strain>
    </source>
</reference>
<feature type="transmembrane region" description="Helical" evidence="3">
    <location>
        <begin position="31"/>
        <end position="50"/>
    </location>
</feature>
<dbReference type="InterPro" id="IPR030190">
    <property type="entry name" value="MacA_alpha-hairpin_sf"/>
</dbReference>
<dbReference type="InterPro" id="IPR006143">
    <property type="entry name" value="RND_pump_MFP"/>
</dbReference>
<dbReference type="GO" id="GO:0015562">
    <property type="term" value="F:efflux transmembrane transporter activity"/>
    <property type="evidence" value="ECO:0007669"/>
    <property type="project" value="TreeGrafter"/>
</dbReference>
<dbReference type="Gene3D" id="2.40.30.170">
    <property type="match status" value="1"/>
</dbReference>
<evidence type="ECO:0000256" key="2">
    <source>
        <dbReference type="ARBA" id="ARBA00023054"/>
    </source>
</evidence>
<keyword evidence="3" id="KW-0472">Membrane</keyword>
<dbReference type="Gene3D" id="2.40.420.20">
    <property type="match status" value="1"/>
</dbReference>
<dbReference type="EMBL" id="VTXL01000025">
    <property type="protein sequence ID" value="NOJ15407.1"/>
    <property type="molecule type" value="Genomic_DNA"/>
</dbReference>
<dbReference type="Gene3D" id="6.10.140.1990">
    <property type="match status" value="1"/>
</dbReference>
<dbReference type="PANTHER" id="PTHR30469">
    <property type="entry name" value="MULTIDRUG RESISTANCE PROTEIN MDTA"/>
    <property type="match status" value="1"/>
</dbReference>